<dbReference type="PIRSF" id="PIRSF005261">
    <property type="entry name" value="Heat_shock_Hsp33"/>
    <property type="match status" value="1"/>
</dbReference>
<reference evidence="7 8" key="1">
    <citation type="submission" date="2016-10" db="EMBL/GenBank/DDBJ databases">
        <authorList>
            <person name="de Groot N.N."/>
        </authorList>
    </citation>
    <scope>NUCLEOTIDE SEQUENCE [LARGE SCALE GENOMIC DNA]</scope>
    <source>
        <strain evidence="7 8">CGMCC 1.6291</strain>
    </source>
</reference>
<dbReference type="Gene3D" id="1.10.287.480">
    <property type="entry name" value="helix hairpin bin"/>
    <property type="match status" value="1"/>
</dbReference>
<keyword evidence="4 6" id="KW-0143">Chaperone</keyword>
<keyword evidence="8" id="KW-1185">Reference proteome</keyword>
<dbReference type="Pfam" id="PF01430">
    <property type="entry name" value="HSP33"/>
    <property type="match status" value="1"/>
</dbReference>
<gene>
    <name evidence="6" type="primary">hslO</name>
    <name evidence="7" type="ORF">SAMN04488052_11159</name>
</gene>
<keyword evidence="1 6" id="KW-0963">Cytoplasm</keyword>
<name>A0A1H8VCY6_9GAMM</name>
<evidence type="ECO:0000256" key="6">
    <source>
        <dbReference type="HAMAP-Rule" id="MF_00117"/>
    </source>
</evidence>
<dbReference type="Proteomes" id="UP000199657">
    <property type="component" value="Unassembled WGS sequence"/>
</dbReference>
<proteinExistence type="inferred from homology"/>
<dbReference type="InterPro" id="IPR016153">
    <property type="entry name" value="Heat_shock_Hsp33_N"/>
</dbReference>
<evidence type="ECO:0000256" key="2">
    <source>
        <dbReference type="ARBA" id="ARBA00022833"/>
    </source>
</evidence>
<dbReference type="CDD" id="cd00498">
    <property type="entry name" value="Hsp33"/>
    <property type="match status" value="1"/>
</dbReference>
<evidence type="ECO:0000313" key="7">
    <source>
        <dbReference type="EMBL" id="SEP13037.1"/>
    </source>
</evidence>
<dbReference type="EMBL" id="FOEG01000011">
    <property type="protein sequence ID" value="SEP13037.1"/>
    <property type="molecule type" value="Genomic_DNA"/>
</dbReference>
<feature type="disulfide bond" description="Redox-active" evidence="6">
    <location>
        <begin position="265"/>
        <end position="268"/>
    </location>
</feature>
<dbReference type="RefSeq" id="WP_091645915.1">
    <property type="nucleotide sequence ID" value="NZ_FOEG01000011.1"/>
</dbReference>
<dbReference type="NCBIfam" id="NF001033">
    <property type="entry name" value="PRK00114.1"/>
    <property type="match status" value="1"/>
</dbReference>
<comment type="similarity">
    <text evidence="6">Belongs to the HSP33 family.</text>
</comment>
<keyword evidence="5 6" id="KW-0676">Redox-active center</keyword>
<evidence type="ECO:0000256" key="3">
    <source>
        <dbReference type="ARBA" id="ARBA00023157"/>
    </source>
</evidence>
<organism evidence="7 8">
    <name type="scientific">Aquisalimonas asiatica</name>
    <dbReference type="NCBI Taxonomy" id="406100"/>
    <lineage>
        <taxon>Bacteria</taxon>
        <taxon>Pseudomonadati</taxon>
        <taxon>Pseudomonadota</taxon>
        <taxon>Gammaproteobacteria</taxon>
        <taxon>Chromatiales</taxon>
        <taxon>Ectothiorhodospiraceae</taxon>
        <taxon>Aquisalimonas</taxon>
    </lineage>
</organism>
<evidence type="ECO:0000313" key="8">
    <source>
        <dbReference type="Proteomes" id="UP000199657"/>
    </source>
</evidence>
<keyword evidence="2 6" id="KW-0862">Zinc</keyword>
<dbReference type="AlphaFoldDB" id="A0A1H8VCY6"/>
<dbReference type="GO" id="GO:0005737">
    <property type="term" value="C:cytoplasm"/>
    <property type="evidence" value="ECO:0007669"/>
    <property type="project" value="UniProtKB-SubCell"/>
</dbReference>
<dbReference type="InterPro" id="IPR000397">
    <property type="entry name" value="Heat_shock_Hsp33"/>
</dbReference>
<comment type="PTM">
    <text evidence="6">Under oxidizing conditions two disulfide bonds are formed involving the reactive cysteines. Under reducing conditions zinc is bound to the reactive cysteines and the protein is inactive.</text>
</comment>
<sequence>MSATPDQLHRFVFEHANVRGELIHLDRTFQDVLARRQYPDAVTRLLGEALAASGLLSSILKFKGSLILQLQGQGALPMLVASASHEQDLRGIARLAEGVDAPGRDTPLNALCEQGYLAITIDPDDTDDRYQGIVPLETERLSEAVESYFSQSEQLPTRVWLACDGSQAAGLLMQRLPDDAGEDADAWNRAEHLAATITEQELLELGPREIIGRLFHEEDIRLFEPGRVRFNCHCSRERLAGLLQGFGYDEARSIVAEQGEIEATCEFCGHTYRFDSVDVEQLFSDGGIAPPDDTQH</sequence>
<dbReference type="GO" id="GO:0051082">
    <property type="term" value="F:unfolded protein binding"/>
    <property type="evidence" value="ECO:0007669"/>
    <property type="project" value="UniProtKB-UniRule"/>
</dbReference>
<dbReference type="HAMAP" id="MF_00117">
    <property type="entry name" value="HslO"/>
    <property type="match status" value="1"/>
</dbReference>
<dbReference type="GO" id="GO:0042026">
    <property type="term" value="P:protein refolding"/>
    <property type="evidence" value="ECO:0007669"/>
    <property type="project" value="TreeGrafter"/>
</dbReference>
<protein>
    <recommendedName>
        <fullName evidence="6">33 kDa chaperonin</fullName>
    </recommendedName>
    <alternativeName>
        <fullName evidence="6">Heat shock protein 33 homolog</fullName>
        <shortName evidence="6">HSP33</shortName>
    </alternativeName>
</protein>
<dbReference type="GO" id="GO:0044183">
    <property type="term" value="F:protein folding chaperone"/>
    <property type="evidence" value="ECO:0007669"/>
    <property type="project" value="TreeGrafter"/>
</dbReference>
<evidence type="ECO:0000256" key="5">
    <source>
        <dbReference type="ARBA" id="ARBA00023284"/>
    </source>
</evidence>
<dbReference type="InterPro" id="IPR023212">
    <property type="entry name" value="Hsp33_helix_hairpin_bin_dom_sf"/>
</dbReference>
<feature type="disulfide bond" description="Redox-active" evidence="6">
    <location>
        <begin position="232"/>
        <end position="234"/>
    </location>
</feature>
<dbReference type="SUPFAM" id="SSF118352">
    <property type="entry name" value="HSP33 redox switch-like"/>
    <property type="match status" value="1"/>
</dbReference>
<evidence type="ECO:0000256" key="1">
    <source>
        <dbReference type="ARBA" id="ARBA00022490"/>
    </source>
</evidence>
<dbReference type="Gene3D" id="3.55.30.10">
    <property type="entry name" value="Hsp33 domain"/>
    <property type="match status" value="1"/>
</dbReference>
<dbReference type="Gene3D" id="3.90.1280.10">
    <property type="entry name" value="HSP33 redox switch-like"/>
    <property type="match status" value="1"/>
</dbReference>
<dbReference type="PANTHER" id="PTHR30111:SF1">
    <property type="entry name" value="33 KDA CHAPERONIN"/>
    <property type="match status" value="1"/>
</dbReference>
<dbReference type="PANTHER" id="PTHR30111">
    <property type="entry name" value="33 KDA CHAPERONIN"/>
    <property type="match status" value="1"/>
</dbReference>
<comment type="function">
    <text evidence="6">Redox regulated molecular chaperone. Protects both thermally unfolding and oxidatively damaged proteins from irreversible aggregation. Plays an important role in the bacterial defense system toward oxidative stress.</text>
</comment>
<accession>A0A1H8VCY6</accession>
<dbReference type="InterPro" id="IPR016154">
    <property type="entry name" value="Heat_shock_Hsp33_C"/>
</dbReference>
<keyword evidence="3 6" id="KW-1015">Disulfide bond</keyword>
<dbReference type="SUPFAM" id="SSF64397">
    <property type="entry name" value="Hsp33 domain"/>
    <property type="match status" value="1"/>
</dbReference>
<comment type="subcellular location">
    <subcellularLocation>
        <location evidence="6">Cytoplasm</location>
    </subcellularLocation>
</comment>
<dbReference type="STRING" id="406100.SAMN04488052_11159"/>
<evidence type="ECO:0000256" key="4">
    <source>
        <dbReference type="ARBA" id="ARBA00023186"/>
    </source>
</evidence>
<dbReference type="OrthoDB" id="9793753at2"/>